<dbReference type="GO" id="GO:0006355">
    <property type="term" value="P:regulation of DNA-templated transcription"/>
    <property type="evidence" value="ECO:0007669"/>
    <property type="project" value="UniProtKB-UniRule"/>
</dbReference>
<evidence type="ECO:0000259" key="9">
    <source>
        <dbReference type="Pfam" id="PF17727"/>
    </source>
</evidence>
<keyword evidence="6 7" id="KW-0804">Transcription</keyword>
<evidence type="ECO:0000256" key="7">
    <source>
        <dbReference type="PIRNR" id="PIRNR010607"/>
    </source>
</evidence>
<dbReference type="InterPro" id="IPR041902">
    <property type="entry name" value="CtsR_N_sf"/>
</dbReference>
<dbReference type="GO" id="GO:0003677">
    <property type="term" value="F:DNA binding"/>
    <property type="evidence" value="ECO:0007669"/>
    <property type="project" value="UniProtKB-UniRule"/>
</dbReference>
<evidence type="ECO:0000313" key="10">
    <source>
        <dbReference type="EMBL" id="AAL00951.1"/>
    </source>
</evidence>
<dbReference type="Pfam" id="PF05848">
    <property type="entry name" value="CtsR"/>
    <property type="match status" value="1"/>
</dbReference>
<sequence>MIYLQSQNISDIIEAYLKKILADSEQIEIRRSEIAKLFNCVPSQINYVINTRFTEQRGYVVNSKRGGGGYIRIVKVQFLHDRDFLEALIGSVEDRISQADTLAIIQKLYDEQILSQKEGNLVLAMLNAQTLAVNDKQLEEQLRARMLIAVLERLRYEIK</sequence>
<evidence type="ECO:0000256" key="6">
    <source>
        <dbReference type="ARBA" id="ARBA00023163"/>
    </source>
</evidence>
<dbReference type="Pfam" id="PF17727">
    <property type="entry name" value="CtsR_C"/>
    <property type="match status" value="1"/>
</dbReference>
<evidence type="ECO:0000256" key="5">
    <source>
        <dbReference type="ARBA" id="ARBA00023125"/>
    </source>
</evidence>
<dbReference type="Gene3D" id="3.30.56.130">
    <property type="entry name" value="Transcriptional regulator CtsR, winged HTH domain"/>
    <property type="match status" value="1"/>
</dbReference>
<protein>
    <recommendedName>
        <fullName evidence="2 7">Transcriptional regulator CtsR</fullName>
    </recommendedName>
</protein>
<dbReference type="InterPro" id="IPR040465">
    <property type="entry name" value="CtsR_N"/>
</dbReference>
<accession>Q93CX4</accession>
<keyword evidence="5 7" id="KW-0238">DNA-binding</keyword>
<evidence type="ECO:0000259" key="8">
    <source>
        <dbReference type="Pfam" id="PF05848"/>
    </source>
</evidence>
<feature type="domain" description="CtsR N-terminal HTH" evidence="8">
    <location>
        <begin position="8"/>
        <end position="77"/>
    </location>
</feature>
<gene>
    <name evidence="10" type="primary">labI</name>
</gene>
<proteinExistence type="inferred from homology"/>
<dbReference type="InterPro" id="IPR041473">
    <property type="entry name" value="CtsR_C"/>
</dbReference>
<name>Q93CX4_LATSK</name>
<evidence type="ECO:0000256" key="1">
    <source>
        <dbReference type="ARBA" id="ARBA00010189"/>
    </source>
</evidence>
<organism evidence="10">
    <name type="scientific">Latilactobacillus sakei</name>
    <name type="common">Lactobacillus sakei</name>
    <dbReference type="NCBI Taxonomy" id="1599"/>
    <lineage>
        <taxon>Bacteria</taxon>
        <taxon>Bacillati</taxon>
        <taxon>Bacillota</taxon>
        <taxon>Bacilli</taxon>
        <taxon>Lactobacillales</taxon>
        <taxon>Lactobacillaceae</taxon>
        <taxon>Latilactobacillus</taxon>
    </lineage>
</organism>
<evidence type="ECO:0000256" key="3">
    <source>
        <dbReference type="ARBA" id="ARBA00022491"/>
    </source>
</evidence>
<feature type="domain" description="CtsR C-terminal dimerization" evidence="9">
    <location>
        <begin position="81"/>
        <end position="152"/>
    </location>
</feature>
<evidence type="ECO:0000256" key="4">
    <source>
        <dbReference type="ARBA" id="ARBA00023015"/>
    </source>
</evidence>
<comment type="similarity">
    <text evidence="1 7">Belongs to the CtsR family.</text>
</comment>
<dbReference type="InterPro" id="IPR041908">
    <property type="entry name" value="CtsR_C_sf"/>
</dbReference>
<reference evidence="10" key="1">
    <citation type="submission" date="2001-07" db="EMBL/GenBank/DDBJ databases">
        <authorList>
            <person name="Dudez A.-M."/>
            <person name="Chaillou S."/>
            <person name="Zagorec M."/>
        </authorList>
    </citation>
    <scope>NUCLEOTIDE SEQUENCE</scope>
</reference>
<dbReference type="AlphaFoldDB" id="Q93CX4"/>
<dbReference type="InterPro" id="IPR008463">
    <property type="entry name" value="CtsR"/>
</dbReference>
<reference evidence="10" key="2">
    <citation type="journal article" date="2002" name="Microbiology">
        <title>Physical and genetic map of the Lactobacillus sakei 23K chromosome.</title>
        <authorList>
            <person name="Dudez A.-M."/>
            <person name="Chaillou S."/>
            <person name="Hissler L."/>
            <person name="Stentz R."/>
            <person name="Champomier-Verges M.-C."/>
            <person name="Alpert C.-A."/>
            <person name="Zagorec M."/>
        </authorList>
    </citation>
    <scope>NUCLEOTIDE SEQUENCE</scope>
</reference>
<keyword evidence="4 7" id="KW-0805">Transcription regulation</keyword>
<evidence type="ECO:0000256" key="2">
    <source>
        <dbReference type="ARBA" id="ARBA00014129"/>
    </source>
</evidence>
<keyword evidence="3 7" id="KW-0678">Repressor</keyword>
<dbReference type="EMBL" id="AF401667">
    <property type="protein sequence ID" value="AAL00951.1"/>
    <property type="molecule type" value="Genomic_DNA"/>
</dbReference>
<dbReference type="Gene3D" id="1.10.1200.150">
    <property type="entry name" value="Transcriptional regulator CtsR, C-terminal domain"/>
    <property type="match status" value="1"/>
</dbReference>
<dbReference type="PIRSF" id="PIRSF010607">
    <property type="entry name" value="Txn_repr_CtsR"/>
    <property type="match status" value="1"/>
</dbReference>